<evidence type="ECO:0000313" key="4">
    <source>
        <dbReference type="EMBL" id="TPW34163.1"/>
    </source>
</evidence>
<dbReference type="HAMAP" id="MF_00758">
    <property type="entry name" value="UPF0301"/>
    <property type="match status" value="1"/>
</dbReference>
<dbReference type="PANTHER" id="PTHR30327">
    <property type="entry name" value="UNCHARACTERIZED PROTEIN YQGE"/>
    <property type="match status" value="1"/>
</dbReference>
<evidence type="ECO:0000313" key="5">
    <source>
        <dbReference type="Proteomes" id="UP000315037"/>
    </source>
</evidence>
<protein>
    <recommendedName>
        <fullName evidence="2">UPF0301 protein E3202_06465</fullName>
    </recommendedName>
</protein>
<dbReference type="PANTHER" id="PTHR30327:SF1">
    <property type="entry name" value="UPF0301 PROTEIN YQGE"/>
    <property type="match status" value="1"/>
</dbReference>
<proteinExistence type="inferred from homology"/>
<evidence type="ECO:0000256" key="1">
    <source>
        <dbReference type="ARBA" id="ARBA00009600"/>
    </source>
</evidence>
<dbReference type="Proteomes" id="UP000315037">
    <property type="component" value="Unassembled WGS sequence"/>
</dbReference>
<sequence length="209" mass="22370">MKASFISPHQDLTGRLLVASPVLAESGFGQTVIYLCSHSPETGAMGLVLNRKLPYTELTELLRQLEITPNPPKRRFRLGMGGPVEPGRGFVLHSADWSEGEDDQEDEKKAETAKTEAAGGAPMAEVSASIEILKALAKGEGPEKAAMFLGHAAWAPGQLEEEILHGNAWFIAPATETLLFGTDQSRKWEQALLSIGLTPAALGQQVGEA</sequence>
<dbReference type="Gene3D" id="3.40.1740.10">
    <property type="entry name" value="VC0467-like"/>
    <property type="match status" value="1"/>
</dbReference>
<dbReference type="Pfam" id="PF02622">
    <property type="entry name" value="DUF179"/>
    <property type="match status" value="1"/>
</dbReference>
<organism evidence="4 5">
    <name type="scientific">Oecophyllibacter saccharovorans</name>
    <dbReference type="NCBI Taxonomy" id="2558360"/>
    <lineage>
        <taxon>Bacteria</taxon>
        <taxon>Pseudomonadati</taxon>
        <taxon>Pseudomonadota</taxon>
        <taxon>Alphaproteobacteria</taxon>
        <taxon>Acetobacterales</taxon>
        <taxon>Acetobacteraceae</taxon>
        <taxon>Oecophyllibacter</taxon>
    </lineage>
</organism>
<dbReference type="EMBL" id="SORZ01000002">
    <property type="protein sequence ID" value="TPW34163.1"/>
    <property type="molecule type" value="Genomic_DNA"/>
</dbReference>
<comment type="similarity">
    <text evidence="1 2">Belongs to the UPF0301 (AlgH) family.</text>
</comment>
<evidence type="ECO:0000256" key="2">
    <source>
        <dbReference type="HAMAP-Rule" id="MF_00758"/>
    </source>
</evidence>
<accession>A0A506ULV4</accession>
<evidence type="ECO:0000256" key="3">
    <source>
        <dbReference type="SAM" id="MobiDB-lite"/>
    </source>
</evidence>
<gene>
    <name evidence="4" type="ORF">E3202_06465</name>
</gene>
<dbReference type="InterPro" id="IPR003774">
    <property type="entry name" value="AlgH-like"/>
</dbReference>
<reference evidence="4 5" key="1">
    <citation type="submission" date="2019-03" db="EMBL/GenBank/DDBJ databases">
        <title>The complete genome sequence of Neokomagataea sp. Jb2 NBRC113641.</title>
        <authorList>
            <person name="Chua K.-O."/>
            <person name="Chan K.-G."/>
            <person name="See-Too W.-S."/>
        </authorList>
    </citation>
    <scope>NUCLEOTIDE SEQUENCE [LARGE SCALE GENOMIC DNA]</scope>
    <source>
        <strain evidence="4 5">Jb2</strain>
    </source>
</reference>
<keyword evidence="5" id="KW-1185">Reference proteome</keyword>
<name>A0A506ULV4_9PROT</name>
<feature type="region of interest" description="Disordered" evidence="3">
    <location>
        <begin position="97"/>
        <end position="121"/>
    </location>
</feature>
<dbReference type="SUPFAM" id="SSF143456">
    <property type="entry name" value="VC0467-like"/>
    <property type="match status" value="1"/>
</dbReference>
<comment type="caution">
    <text evidence="4">The sequence shown here is derived from an EMBL/GenBank/DDBJ whole genome shotgun (WGS) entry which is preliminary data.</text>
</comment>
<dbReference type="AlphaFoldDB" id="A0A506ULV4"/>
<dbReference type="GO" id="GO:0005829">
    <property type="term" value="C:cytosol"/>
    <property type="evidence" value="ECO:0007669"/>
    <property type="project" value="TreeGrafter"/>
</dbReference>